<dbReference type="CDD" id="cd12148">
    <property type="entry name" value="fungal_TF_MHR"/>
    <property type="match status" value="1"/>
</dbReference>
<evidence type="ECO:0000256" key="7">
    <source>
        <dbReference type="ARBA" id="ARBA00023242"/>
    </source>
</evidence>
<dbReference type="PANTHER" id="PTHR31313">
    <property type="entry name" value="TY1 ENHANCER ACTIVATOR"/>
    <property type="match status" value="1"/>
</dbReference>
<name>A0A6A5XJG1_9PLEO</name>
<keyword evidence="3" id="KW-0862">Zinc</keyword>
<keyword evidence="5" id="KW-0238">DNA-binding</keyword>
<dbReference type="GO" id="GO:0008270">
    <property type="term" value="F:zinc ion binding"/>
    <property type="evidence" value="ECO:0007669"/>
    <property type="project" value="InterPro"/>
</dbReference>
<evidence type="ECO:0000313" key="11">
    <source>
        <dbReference type="Proteomes" id="UP000799778"/>
    </source>
</evidence>
<keyword evidence="2" id="KW-0479">Metal-binding</keyword>
<dbReference type="InterPro" id="IPR036864">
    <property type="entry name" value="Zn2-C6_fun-type_DNA-bd_sf"/>
</dbReference>
<feature type="compositionally biased region" description="Polar residues" evidence="8">
    <location>
        <begin position="107"/>
        <end position="136"/>
    </location>
</feature>
<gene>
    <name evidence="10" type="ORF">BU24DRAFT_494892</name>
</gene>
<evidence type="ECO:0000256" key="6">
    <source>
        <dbReference type="ARBA" id="ARBA00023163"/>
    </source>
</evidence>
<dbReference type="SMART" id="SM00066">
    <property type="entry name" value="GAL4"/>
    <property type="match status" value="1"/>
</dbReference>
<keyword evidence="4" id="KW-0805">Transcription regulation</keyword>
<keyword evidence="11" id="KW-1185">Reference proteome</keyword>
<evidence type="ECO:0000256" key="4">
    <source>
        <dbReference type="ARBA" id="ARBA00023015"/>
    </source>
</evidence>
<dbReference type="CDD" id="cd00067">
    <property type="entry name" value="GAL4"/>
    <property type="match status" value="1"/>
</dbReference>
<dbReference type="OrthoDB" id="3800960at2759"/>
<feature type="region of interest" description="Disordered" evidence="8">
    <location>
        <begin position="107"/>
        <end position="170"/>
    </location>
</feature>
<evidence type="ECO:0000256" key="8">
    <source>
        <dbReference type="SAM" id="MobiDB-lite"/>
    </source>
</evidence>
<dbReference type="GO" id="GO:0000981">
    <property type="term" value="F:DNA-binding transcription factor activity, RNA polymerase II-specific"/>
    <property type="evidence" value="ECO:0007669"/>
    <property type="project" value="InterPro"/>
</dbReference>
<dbReference type="InterPro" id="IPR001138">
    <property type="entry name" value="Zn2Cys6_DnaBD"/>
</dbReference>
<dbReference type="RefSeq" id="XP_033381338.1">
    <property type="nucleotide sequence ID" value="XM_033534090.1"/>
</dbReference>
<organism evidence="10 11">
    <name type="scientific">Aaosphaeria arxii CBS 175.79</name>
    <dbReference type="NCBI Taxonomy" id="1450172"/>
    <lineage>
        <taxon>Eukaryota</taxon>
        <taxon>Fungi</taxon>
        <taxon>Dikarya</taxon>
        <taxon>Ascomycota</taxon>
        <taxon>Pezizomycotina</taxon>
        <taxon>Dothideomycetes</taxon>
        <taxon>Pleosporomycetidae</taxon>
        <taxon>Pleosporales</taxon>
        <taxon>Pleosporales incertae sedis</taxon>
        <taxon>Aaosphaeria</taxon>
    </lineage>
</organism>
<feature type="region of interest" description="Disordered" evidence="8">
    <location>
        <begin position="794"/>
        <end position="840"/>
    </location>
</feature>
<accession>A0A6A5XJG1</accession>
<dbReference type="SUPFAM" id="SSF57701">
    <property type="entry name" value="Zn2/Cys6 DNA-binding domain"/>
    <property type="match status" value="1"/>
</dbReference>
<dbReference type="Gene3D" id="4.10.240.10">
    <property type="entry name" value="Zn(2)-C6 fungal-type DNA-binding domain"/>
    <property type="match status" value="1"/>
</dbReference>
<evidence type="ECO:0000256" key="3">
    <source>
        <dbReference type="ARBA" id="ARBA00022833"/>
    </source>
</evidence>
<comment type="subcellular location">
    <subcellularLocation>
        <location evidence="1">Nucleus</location>
    </subcellularLocation>
</comment>
<feature type="compositionally biased region" description="Polar residues" evidence="8">
    <location>
        <begin position="812"/>
        <end position="840"/>
    </location>
</feature>
<proteinExistence type="predicted"/>
<dbReference type="Proteomes" id="UP000799778">
    <property type="component" value="Unassembled WGS sequence"/>
</dbReference>
<evidence type="ECO:0000256" key="5">
    <source>
        <dbReference type="ARBA" id="ARBA00023125"/>
    </source>
</evidence>
<keyword evidence="6" id="KW-0804">Transcription</keyword>
<dbReference type="GO" id="GO:0006351">
    <property type="term" value="P:DNA-templated transcription"/>
    <property type="evidence" value="ECO:0007669"/>
    <property type="project" value="InterPro"/>
</dbReference>
<dbReference type="SMART" id="SM00906">
    <property type="entry name" value="Fungal_trans"/>
    <property type="match status" value="1"/>
</dbReference>
<dbReference type="PROSITE" id="PS00463">
    <property type="entry name" value="ZN2_CY6_FUNGAL_1"/>
    <property type="match status" value="1"/>
</dbReference>
<dbReference type="AlphaFoldDB" id="A0A6A5XJG1"/>
<dbReference type="InterPro" id="IPR051615">
    <property type="entry name" value="Transcr_Regulatory_Elem"/>
</dbReference>
<dbReference type="Pfam" id="PF04082">
    <property type="entry name" value="Fungal_trans"/>
    <property type="match status" value="1"/>
</dbReference>
<evidence type="ECO:0000256" key="1">
    <source>
        <dbReference type="ARBA" id="ARBA00004123"/>
    </source>
</evidence>
<dbReference type="InterPro" id="IPR007219">
    <property type="entry name" value="XnlR_reg_dom"/>
</dbReference>
<sequence>MPPQTKQQPKRKHVTTACISCRESKVKCDGVTPTCRNCANKGKECRYQAGEDKRKLSLRVAIELLSARVSQLSRHIESNGLQVPAMTPSDEKALKRVLDTLGLAQVETSHSQQEGESQNDTVTQQLTPASESQSANILPVQKDAAIIDENNTTRDIHTSPGLSNRSCDETERNVSTFPIQTTSVDGFPLQIDKGAAELSPNHQPMMNTTCLTGDAASTWPWNGQNPTNINMPLPFPDHVSETQPINDLPPVINDTGEQIPTAGVDEPTPDEEATESDVMEEELVERLSYRMGTLQVEPNGQIRYYGATSNFNLIEMPASDNLTIHRTVRNNGAESLSLLGLNKEVPPEIEAHMINLYFTWQDPSFHVVDRAMYEQAKMKWEDDKEDTPYYSEALRNSMCALGAAFETRYHPTFVTFPKSLADFFGDRAKALLEIELDCPNVATVQAMVVLSAHDIGCKRDARGWLYSGMAMRLAFDLALHVDVSHYVSSGAIGVAEAELRRTVFWGAFTVDNLWGYYLGRPFRINIEDVTVGKPGEGFAPRQPGQWIPYTSAKSLEIHSPIPDYVEELNKERVTLTEIMAPLGHVLYGSLKTTSKALQKLNAATVDNLLEWEAQLPSVLQVDLSDFTTPYLPHVLLLHMQYHQNLIHAHRPWMSKSYVQPSPPQGPGHSHARQVCVSSAVAIAKLLSLYESHWTLRRMNIQGVSITCSAALLLTFAGISRYQGHSTETTAMHLSVCFRALDEFGPSWESAKRAREYLVRLQREWKNRARLSHPLPTQQNPAAFRGLHQGSSFMAHGASSRKRTRHSSDTESRTSATSYQDASPGQQLPHQQTGYGAMNGSSVQGEMDVDLGLELDWMFLWDNQVPRGMGVEDGMYSMPMDRFMHPLDRRM</sequence>
<dbReference type="EMBL" id="ML978072">
    <property type="protein sequence ID" value="KAF2012999.1"/>
    <property type="molecule type" value="Genomic_DNA"/>
</dbReference>
<keyword evidence="7" id="KW-0539">Nucleus</keyword>
<dbReference type="Pfam" id="PF00172">
    <property type="entry name" value="Zn_clus"/>
    <property type="match status" value="1"/>
</dbReference>
<reference evidence="10" key="1">
    <citation type="journal article" date="2020" name="Stud. Mycol.">
        <title>101 Dothideomycetes genomes: a test case for predicting lifestyles and emergence of pathogens.</title>
        <authorList>
            <person name="Haridas S."/>
            <person name="Albert R."/>
            <person name="Binder M."/>
            <person name="Bloem J."/>
            <person name="Labutti K."/>
            <person name="Salamov A."/>
            <person name="Andreopoulos B."/>
            <person name="Baker S."/>
            <person name="Barry K."/>
            <person name="Bills G."/>
            <person name="Bluhm B."/>
            <person name="Cannon C."/>
            <person name="Castanera R."/>
            <person name="Culley D."/>
            <person name="Daum C."/>
            <person name="Ezra D."/>
            <person name="Gonzalez J."/>
            <person name="Henrissat B."/>
            <person name="Kuo A."/>
            <person name="Liang C."/>
            <person name="Lipzen A."/>
            <person name="Lutzoni F."/>
            <person name="Magnuson J."/>
            <person name="Mondo S."/>
            <person name="Nolan M."/>
            <person name="Ohm R."/>
            <person name="Pangilinan J."/>
            <person name="Park H.-J."/>
            <person name="Ramirez L."/>
            <person name="Alfaro M."/>
            <person name="Sun H."/>
            <person name="Tritt A."/>
            <person name="Yoshinaga Y."/>
            <person name="Zwiers L.-H."/>
            <person name="Turgeon B."/>
            <person name="Goodwin S."/>
            <person name="Spatafora J."/>
            <person name="Crous P."/>
            <person name="Grigoriev I."/>
        </authorList>
    </citation>
    <scope>NUCLEOTIDE SEQUENCE</scope>
    <source>
        <strain evidence="10">CBS 175.79</strain>
    </source>
</reference>
<feature type="domain" description="Zn(2)-C6 fungal-type" evidence="9">
    <location>
        <begin position="17"/>
        <end position="47"/>
    </location>
</feature>
<dbReference type="GeneID" id="54291487"/>
<dbReference type="PROSITE" id="PS50048">
    <property type="entry name" value="ZN2_CY6_FUNGAL_2"/>
    <property type="match status" value="1"/>
</dbReference>
<dbReference type="GO" id="GO:0003677">
    <property type="term" value="F:DNA binding"/>
    <property type="evidence" value="ECO:0007669"/>
    <property type="project" value="UniProtKB-KW"/>
</dbReference>
<evidence type="ECO:0000256" key="2">
    <source>
        <dbReference type="ARBA" id="ARBA00022723"/>
    </source>
</evidence>
<evidence type="ECO:0000313" key="10">
    <source>
        <dbReference type="EMBL" id="KAF2012999.1"/>
    </source>
</evidence>
<evidence type="ECO:0000259" key="9">
    <source>
        <dbReference type="PROSITE" id="PS50048"/>
    </source>
</evidence>
<dbReference type="GO" id="GO:0005634">
    <property type="term" value="C:nucleus"/>
    <property type="evidence" value="ECO:0007669"/>
    <property type="project" value="UniProtKB-SubCell"/>
</dbReference>
<protein>
    <recommendedName>
        <fullName evidence="9">Zn(2)-C6 fungal-type domain-containing protein</fullName>
    </recommendedName>
</protein>
<dbReference type="PANTHER" id="PTHR31313:SF77">
    <property type="entry name" value="ZN(II)2CYS6 TRANSCRIPTION FACTOR (EUROFUNG)"/>
    <property type="match status" value="1"/>
</dbReference>